<accession>A0A9Y1BQ12</accession>
<reference evidence="1" key="1">
    <citation type="journal article" date="2022" name="Nat. Microbiol.">
        <title>Unique mobile elements and scalable gene flow at the prokaryote-eukaryote boundary revealed by circularized Asgard archaea genomes.</title>
        <authorList>
            <person name="Wu F."/>
            <person name="Speth D.R."/>
            <person name="Philosof A."/>
            <person name="Cremiere A."/>
            <person name="Narayanan A."/>
            <person name="Barco R.A."/>
            <person name="Connon S.A."/>
            <person name="Amend J.P."/>
            <person name="Antoshechkin I.A."/>
            <person name="Orphan V.J."/>
        </authorList>
    </citation>
    <scope>NUCLEOTIDE SEQUENCE</scope>
    <source>
        <strain evidence="1">PR6</strain>
    </source>
</reference>
<name>A0A9Y1BQ12_9ARCH</name>
<gene>
    <name evidence="1" type="ORF">K9W46_12375</name>
</gene>
<evidence type="ECO:0000313" key="1">
    <source>
        <dbReference type="EMBL" id="UJG43156.1"/>
    </source>
</evidence>
<dbReference type="Proteomes" id="UP001200513">
    <property type="component" value="Chromosome"/>
</dbReference>
<dbReference type="AlphaFoldDB" id="A0A9Y1BQ12"/>
<organism evidence="1">
    <name type="scientific">Candidatus Heimdallarchaeum endolithica</name>
    <dbReference type="NCBI Taxonomy" id="2876572"/>
    <lineage>
        <taxon>Archaea</taxon>
        <taxon>Promethearchaeati</taxon>
        <taxon>Candidatus Heimdallarchaeota</taxon>
        <taxon>Candidatus Heimdallarchaeia (ex Rinke et al. 2021) (nom. nud.)</taxon>
        <taxon>Candidatus Heimdallarchaeales</taxon>
        <taxon>Candidatus Heimdallarchaeaceae</taxon>
        <taxon>Candidatus Heimdallarchaeum</taxon>
    </lineage>
</organism>
<sequence length="527" mass="61226">MTHMFIAVSFASLMSTILIEAGKFLGGKAAGDFLYKRIKKKLQKNKIDVDQEGISEKGLELFRNVLQEELQAFGIKQKEIDFLIIKSVQKLSDEHGMILEKMETIESLLVELTTGLLYDAHVGLSNVPVEVGEKLFERFISGDKKAEEKIEEYIEDEHFSSYLKKSMEKYKPIQKAYQHEELLIKRFLRHFKGEESEEIDQLALFSELWALIGAKNLETNKILESIVFKLLKDIAETKEIGLSNLLKFLHLLDLADSLTKLDFDTRSQIILFLKVNLGEVSYYTKMEIAYFLMKFSINEPGVMESVSEALEELSKQKYSDKFVEESVSLSKRIIRFFRRNAKVDVERSLKVINSLSKRFEKRKFSRSTSLLEGQLTRALAETNLLAVKIVDEYDYSVEELRKTIIRLINSLIQAKDKEELSSEHRIKAWQIIDNCIFILNRIAIKNTKKILDNWELNLAKKYGLYSKDWGTYKRKTDEELEKVVKSIRLNEAFIKKVELEKKLSTIEELPEPPIKEIKLKSDEKESE</sequence>
<dbReference type="EMBL" id="CP084167">
    <property type="protein sequence ID" value="UJG43156.1"/>
    <property type="molecule type" value="Genomic_DNA"/>
</dbReference>
<protein>
    <submittedName>
        <fullName evidence="1">Uncharacterized protein</fullName>
    </submittedName>
</protein>
<proteinExistence type="predicted"/>